<keyword evidence="4" id="KW-0472">Membrane</keyword>
<feature type="domain" description="HTH araC/xylS-type" evidence="5">
    <location>
        <begin position="651"/>
        <end position="750"/>
    </location>
</feature>
<dbReference type="Gene3D" id="1.10.10.60">
    <property type="entry name" value="Homeodomain-like"/>
    <property type="match status" value="2"/>
</dbReference>
<dbReference type="PROSITE" id="PS00041">
    <property type="entry name" value="HTH_ARAC_FAMILY_1"/>
    <property type="match status" value="1"/>
</dbReference>
<dbReference type="PROSITE" id="PS01124">
    <property type="entry name" value="HTH_ARAC_FAMILY_2"/>
    <property type="match status" value="1"/>
</dbReference>
<keyword evidence="3" id="KW-0804">Transcription</keyword>
<feature type="transmembrane region" description="Helical" evidence="4">
    <location>
        <begin position="295"/>
        <end position="315"/>
    </location>
</feature>
<dbReference type="InterPro" id="IPR018060">
    <property type="entry name" value="HTH_AraC"/>
</dbReference>
<feature type="transmembrane region" description="Helical" evidence="4">
    <location>
        <begin position="15"/>
        <end position="34"/>
    </location>
</feature>
<evidence type="ECO:0000313" key="6">
    <source>
        <dbReference type="EMBL" id="MBM6994227.1"/>
    </source>
</evidence>
<keyword evidence="2" id="KW-0238">DNA-binding</keyword>
<evidence type="ECO:0000256" key="2">
    <source>
        <dbReference type="ARBA" id="ARBA00023125"/>
    </source>
</evidence>
<evidence type="ECO:0000256" key="4">
    <source>
        <dbReference type="SAM" id="Phobius"/>
    </source>
</evidence>
<dbReference type="Gene3D" id="3.30.450.20">
    <property type="entry name" value="PAS domain"/>
    <property type="match status" value="1"/>
</dbReference>
<keyword evidence="4" id="KW-0812">Transmembrane</keyword>
<evidence type="ECO:0000313" key="7">
    <source>
        <dbReference type="Proteomes" id="UP001516620"/>
    </source>
</evidence>
<keyword evidence="7" id="KW-1185">Reference proteome</keyword>
<organism evidence="6 7">
    <name type="scientific">Paenibacillus rhizolycopersici</name>
    <dbReference type="NCBI Taxonomy" id="2780073"/>
    <lineage>
        <taxon>Bacteria</taxon>
        <taxon>Bacillati</taxon>
        <taxon>Bacillota</taxon>
        <taxon>Bacilli</taxon>
        <taxon>Bacillales</taxon>
        <taxon>Paenibacillaceae</taxon>
        <taxon>Paenibacillus</taxon>
    </lineage>
</organism>
<dbReference type="Proteomes" id="UP001516620">
    <property type="component" value="Unassembled WGS sequence"/>
</dbReference>
<dbReference type="PANTHER" id="PTHR43280">
    <property type="entry name" value="ARAC-FAMILY TRANSCRIPTIONAL REGULATOR"/>
    <property type="match status" value="1"/>
</dbReference>
<reference evidence="6 7" key="1">
    <citation type="submission" date="2021-01" db="EMBL/GenBank/DDBJ databases">
        <title>Paenibacillus sp.nov. isolated from the rhizosphere soil of tomato plant.</title>
        <authorList>
            <person name="Thin K.K."/>
            <person name="Zhang X."/>
            <person name="He S."/>
        </authorList>
    </citation>
    <scope>NUCLEOTIDE SEQUENCE [LARGE SCALE GENOMIC DNA]</scope>
    <source>
        <strain evidence="6 7">DXFW5</strain>
    </source>
</reference>
<name>A0ABS2GZC3_9BACL</name>
<gene>
    <name evidence="6" type="ORF">IM700_000965</name>
</gene>
<dbReference type="Pfam" id="PF17853">
    <property type="entry name" value="GGDEF_2"/>
    <property type="match status" value="1"/>
</dbReference>
<evidence type="ECO:0000256" key="1">
    <source>
        <dbReference type="ARBA" id="ARBA00023015"/>
    </source>
</evidence>
<keyword evidence="1" id="KW-0805">Transcription regulation</keyword>
<dbReference type="SUPFAM" id="SSF46689">
    <property type="entry name" value="Homeodomain-like"/>
    <property type="match status" value="2"/>
</dbReference>
<keyword evidence="4" id="KW-1133">Transmembrane helix</keyword>
<dbReference type="RefSeq" id="WP_193415640.1">
    <property type="nucleotide sequence ID" value="NZ_JADCNN020000001.1"/>
</dbReference>
<accession>A0ABS2GZC3</accession>
<proteinExistence type="predicted"/>
<comment type="caution">
    <text evidence="6">The sequence shown here is derived from an EMBL/GenBank/DDBJ whole genome shotgun (WGS) entry which is preliminary data.</text>
</comment>
<dbReference type="SMART" id="SM00342">
    <property type="entry name" value="HTH_ARAC"/>
    <property type="match status" value="1"/>
</dbReference>
<protein>
    <submittedName>
        <fullName evidence="6">Helix-turn-helix domain-containing protein</fullName>
    </submittedName>
</protein>
<sequence length="768" mass="87237">MKLNYFKSKLFQKYTWSYLFMLLVPLALLSVFIYNSAVRNLRSEIEQSHLNQLSQARTIVDTHVKQLSDIASRVAYDVQLARYRVHDPYYSLEAINALKNYKATSPIIGEMFLYFHGDEKIYSTAGMTSLDVFHEHYHFLDWEGPKLVQDLNSVKYPVIQPTEMLNQNGNMRQSVLAYLVPITPNNPNPHGTLMYLIRKSELTGLIDTILGNYEGSSYIFDNNGRVMASKNNQEQPLQGTDLEKLFTLSTGIHSIDLGGVSHSVVSVKSDMNGWEYVTLMPSAQFLGSVLHLRSLMILLLTVLVVVGTAAALILARRQFHPIHDLLEFADSKSKSGRPAAEPRKSGNELDRIRTALQEYSSRADLQEPYARNHFLLMLLKYGNARSLVPQLLHSLEIDLTKAQYFAMVIGRDEESKSRLDSHDWQAMIGRLTAAEVPEYGARLYSVELPKPGQIALIVGFDKVGSWSGPDQFRRIVHRIHDNLLERFRIDPMIGVGTYYNDPDQLNQSFIEACSAFESRMFAGHGSITFFEKLSHTPGETSWVPKNELLKLSQSLKQGSYEVAAQTIAEAMNVLQGPDLTVEMKRCISFDILNAILRTGMEMGIRDWTPDIPGSDAFNSLQELERHFLRLASRICELALQNERKEEHSLMDRIVAYIDSNFMDHALSLEAISCKYSISVSYFSRSFKDQMGINFVQYIWQKRMMAVMNDLTSTNDPLKDIIQRVGYLDTPNFIRKFKKETGLTPGQYRKLFSQAESSDPPMSDSADVG</sequence>
<dbReference type="InterPro" id="IPR009057">
    <property type="entry name" value="Homeodomain-like_sf"/>
</dbReference>
<evidence type="ECO:0000256" key="3">
    <source>
        <dbReference type="ARBA" id="ARBA00023163"/>
    </source>
</evidence>
<dbReference type="Pfam" id="PF12833">
    <property type="entry name" value="HTH_18"/>
    <property type="match status" value="1"/>
</dbReference>
<evidence type="ECO:0000259" key="5">
    <source>
        <dbReference type="PROSITE" id="PS01124"/>
    </source>
</evidence>
<dbReference type="EMBL" id="JADCNN020000001">
    <property type="protein sequence ID" value="MBM6994227.1"/>
    <property type="molecule type" value="Genomic_DNA"/>
</dbReference>
<dbReference type="InterPro" id="IPR018062">
    <property type="entry name" value="HTH_AraC-typ_CS"/>
</dbReference>
<dbReference type="InterPro" id="IPR041522">
    <property type="entry name" value="CdaR_GGDEF"/>
</dbReference>
<dbReference type="PANTHER" id="PTHR43280:SF10">
    <property type="entry name" value="REGULATORY PROTEIN POCR"/>
    <property type="match status" value="1"/>
</dbReference>